<organism evidence="2 3">
    <name type="scientific">Gracilariopsis chorda</name>
    <dbReference type="NCBI Taxonomy" id="448386"/>
    <lineage>
        <taxon>Eukaryota</taxon>
        <taxon>Rhodophyta</taxon>
        <taxon>Florideophyceae</taxon>
        <taxon>Rhodymeniophycidae</taxon>
        <taxon>Gracilariales</taxon>
        <taxon>Gracilariaceae</taxon>
        <taxon>Gracilariopsis</taxon>
    </lineage>
</organism>
<name>A0A2V3IQT2_9FLOR</name>
<proteinExistence type="predicted"/>
<dbReference type="OrthoDB" id="9944at2759"/>
<feature type="chain" id="PRO_5015934033" evidence="1">
    <location>
        <begin position="20"/>
        <end position="246"/>
    </location>
</feature>
<dbReference type="AlphaFoldDB" id="A0A2V3IQT2"/>
<evidence type="ECO:0000256" key="1">
    <source>
        <dbReference type="SAM" id="SignalP"/>
    </source>
</evidence>
<dbReference type="EMBL" id="NBIV01000090">
    <property type="protein sequence ID" value="PXF44466.1"/>
    <property type="molecule type" value="Genomic_DNA"/>
</dbReference>
<reference evidence="2 3" key="1">
    <citation type="journal article" date="2018" name="Mol. Biol. Evol.">
        <title>Analysis of the draft genome of the red seaweed Gracilariopsis chorda provides insights into genome size evolution in Rhodophyta.</title>
        <authorList>
            <person name="Lee J."/>
            <person name="Yang E.C."/>
            <person name="Graf L."/>
            <person name="Yang J.H."/>
            <person name="Qiu H."/>
            <person name="Zel Zion U."/>
            <person name="Chan C.X."/>
            <person name="Stephens T.G."/>
            <person name="Weber A.P.M."/>
            <person name="Boo G.H."/>
            <person name="Boo S.M."/>
            <person name="Kim K.M."/>
            <person name="Shin Y."/>
            <person name="Jung M."/>
            <person name="Lee S.J."/>
            <person name="Yim H.S."/>
            <person name="Lee J.H."/>
            <person name="Bhattacharya D."/>
            <person name="Yoon H.S."/>
        </authorList>
    </citation>
    <scope>NUCLEOTIDE SEQUENCE [LARGE SCALE GENOMIC DNA]</scope>
    <source>
        <strain evidence="2 3">SKKU-2015</strain>
        <tissue evidence="2">Whole body</tissue>
    </source>
</reference>
<feature type="signal peptide" evidence="1">
    <location>
        <begin position="1"/>
        <end position="19"/>
    </location>
</feature>
<comment type="caution">
    <text evidence="2">The sequence shown here is derived from an EMBL/GenBank/DDBJ whole genome shotgun (WGS) entry which is preliminary data.</text>
</comment>
<keyword evidence="1" id="KW-0732">Signal</keyword>
<gene>
    <name evidence="2" type="ORF">BWQ96_05794</name>
</gene>
<sequence length="246" mass="28123">MKVLTTALVLLSVVYLATAKSGVNPCHGDKDKYGVGVTCTGVRIPGEMCNQCKLKPHLPDGQFADCASIYDLDDPACRDQLRIYAQENKHCDPQRVAQVQDMGKYSNRLALDYFVYSVCEECCDCIPRGASANQYQQRLEQGTLGNAYRGNCPAHAHYDICRVFPNIKYTMKAGVEDDTHEDWPKICWHIGKWIFSRDGRNWLYKSNVNMDWRIARFLENFWDDVGCWRQTIWTECTGLEGDQGRL</sequence>
<accession>A0A2V3IQT2</accession>
<keyword evidence="3" id="KW-1185">Reference proteome</keyword>
<evidence type="ECO:0000313" key="3">
    <source>
        <dbReference type="Proteomes" id="UP000247409"/>
    </source>
</evidence>
<dbReference type="Proteomes" id="UP000247409">
    <property type="component" value="Unassembled WGS sequence"/>
</dbReference>
<protein>
    <submittedName>
        <fullName evidence="2">Uncharacterized protein</fullName>
    </submittedName>
</protein>
<evidence type="ECO:0000313" key="2">
    <source>
        <dbReference type="EMBL" id="PXF44466.1"/>
    </source>
</evidence>